<sequence length="350" mass="39086">MPDGETSSCRVVSVSPTPAAMSTTTISASSSCSSGLTVEDGVESPAEVQRTAKDPRRTARKYQLELCKKAMEENIIVWLGTGCGKTHIAVLLIHEFGHLIRSPQRKVCVFLAPTVALVNQQAKVIEDSVDFKVGIHCGSSQKSNSHSDWEKEIEDCEVLVMTPQILLHNLSHSFITMELIALLIFDECHHAQAKSDHPYSKIMKVFYNNNTGRLPHIFGMTASPVVGKGASSQENLSKSINSLESLLNCKVYSVENKEELDRYVANPTVRIYLYRVLPSHEKCATRLGEVMRQCILELRKKPDYRTSLESFQSTKRFLHRVHDNMLFCLENLGLFGALQRLIMGTVGFLT</sequence>
<protein>
    <recommendedName>
        <fullName evidence="1">Helicase ATP-binding domain-containing protein</fullName>
    </recommendedName>
</protein>
<dbReference type="InterPro" id="IPR027417">
    <property type="entry name" value="P-loop_NTPase"/>
</dbReference>
<dbReference type="EMBL" id="CAMGYJ010000003">
    <property type="protein sequence ID" value="CAI0395073.1"/>
    <property type="molecule type" value="Genomic_DNA"/>
</dbReference>
<organism evidence="2 3">
    <name type="scientific">Linum tenue</name>
    <dbReference type="NCBI Taxonomy" id="586396"/>
    <lineage>
        <taxon>Eukaryota</taxon>
        <taxon>Viridiplantae</taxon>
        <taxon>Streptophyta</taxon>
        <taxon>Embryophyta</taxon>
        <taxon>Tracheophyta</taxon>
        <taxon>Spermatophyta</taxon>
        <taxon>Magnoliopsida</taxon>
        <taxon>eudicotyledons</taxon>
        <taxon>Gunneridae</taxon>
        <taxon>Pentapetalae</taxon>
        <taxon>rosids</taxon>
        <taxon>fabids</taxon>
        <taxon>Malpighiales</taxon>
        <taxon>Linaceae</taxon>
        <taxon>Linum</taxon>
    </lineage>
</organism>
<dbReference type="FunFam" id="3.40.50.300:FF:000705">
    <property type="entry name" value="Endoribonuclease dicer-like protein"/>
    <property type="match status" value="1"/>
</dbReference>
<dbReference type="PROSITE" id="PS51192">
    <property type="entry name" value="HELICASE_ATP_BIND_1"/>
    <property type="match status" value="1"/>
</dbReference>
<dbReference type="InterPro" id="IPR011545">
    <property type="entry name" value="DEAD/DEAH_box_helicase_dom"/>
</dbReference>
<dbReference type="Proteomes" id="UP001154282">
    <property type="component" value="Unassembled WGS sequence"/>
</dbReference>
<accession>A0AAV0ICQ2</accession>
<evidence type="ECO:0000313" key="2">
    <source>
        <dbReference type="EMBL" id="CAI0395073.1"/>
    </source>
</evidence>
<dbReference type="InterPro" id="IPR014001">
    <property type="entry name" value="Helicase_ATP-bd"/>
</dbReference>
<dbReference type="Gene3D" id="3.40.50.300">
    <property type="entry name" value="P-loop containing nucleotide triphosphate hydrolases"/>
    <property type="match status" value="1"/>
</dbReference>
<evidence type="ECO:0000259" key="1">
    <source>
        <dbReference type="PROSITE" id="PS51192"/>
    </source>
</evidence>
<dbReference type="Pfam" id="PF00270">
    <property type="entry name" value="DEAD"/>
    <property type="match status" value="1"/>
</dbReference>
<dbReference type="PANTHER" id="PTHR14074:SF16">
    <property type="entry name" value="ANTIVIRAL INNATE IMMUNE RESPONSE RECEPTOR RIG-I"/>
    <property type="match status" value="1"/>
</dbReference>
<dbReference type="GO" id="GO:0003676">
    <property type="term" value="F:nucleic acid binding"/>
    <property type="evidence" value="ECO:0007669"/>
    <property type="project" value="InterPro"/>
</dbReference>
<feature type="domain" description="Helicase ATP-binding" evidence="1">
    <location>
        <begin position="66"/>
        <end position="242"/>
    </location>
</feature>
<keyword evidence="3" id="KW-1185">Reference proteome</keyword>
<dbReference type="SMART" id="SM00487">
    <property type="entry name" value="DEXDc"/>
    <property type="match status" value="1"/>
</dbReference>
<dbReference type="CDD" id="cd18034">
    <property type="entry name" value="DEXHc_dicer"/>
    <property type="match status" value="1"/>
</dbReference>
<dbReference type="AlphaFoldDB" id="A0AAV0ICQ2"/>
<dbReference type="SUPFAM" id="SSF52540">
    <property type="entry name" value="P-loop containing nucleoside triphosphate hydrolases"/>
    <property type="match status" value="1"/>
</dbReference>
<dbReference type="PANTHER" id="PTHR14074">
    <property type="entry name" value="HELICASE WITH DEATH DOMAIN-RELATED"/>
    <property type="match status" value="1"/>
</dbReference>
<gene>
    <name evidence="2" type="ORF">LITE_LOCUS8580</name>
</gene>
<dbReference type="GO" id="GO:0005737">
    <property type="term" value="C:cytoplasm"/>
    <property type="evidence" value="ECO:0007669"/>
    <property type="project" value="TreeGrafter"/>
</dbReference>
<comment type="caution">
    <text evidence="2">The sequence shown here is derived from an EMBL/GenBank/DDBJ whole genome shotgun (WGS) entry which is preliminary data.</text>
</comment>
<dbReference type="InterPro" id="IPR051363">
    <property type="entry name" value="RLR_Helicase"/>
</dbReference>
<proteinExistence type="predicted"/>
<name>A0AAV0ICQ2_9ROSI</name>
<evidence type="ECO:0000313" key="3">
    <source>
        <dbReference type="Proteomes" id="UP001154282"/>
    </source>
</evidence>
<dbReference type="GO" id="GO:0005524">
    <property type="term" value="F:ATP binding"/>
    <property type="evidence" value="ECO:0007669"/>
    <property type="project" value="InterPro"/>
</dbReference>
<reference evidence="2" key="1">
    <citation type="submission" date="2022-08" db="EMBL/GenBank/DDBJ databases">
        <authorList>
            <person name="Gutierrez-Valencia J."/>
        </authorList>
    </citation>
    <scope>NUCLEOTIDE SEQUENCE</scope>
</reference>